<keyword evidence="1" id="KW-0732">Signal</keyword>
<dbReference type="STRING" id="436010.A0A166BQI2"/>
<dbReference type="InterPro" id="IPR011043">
    <property type="entry name" value="Gal_Oxase/kelch_b-propeller"/>
</dbReference>
<sequence>MVKALTLLSVIILSFSEVALATSNPCLALNWDFDLFVFGLNGKDYNASSQSTWMSATPAKDITSSGRPPFDGPHPKCFLAQYQDTVYVLGADTANPASVYMYNFLAKSWSQQAVKTNGFNPASWNGILDHDTNVIFAISAGNLYTLSLGEQVKAQSTPLTWQPAGAVPYPSSYNPVMSIANNHISFFDVPGVPAGSADLYVIHFSYWQQSQKYPLVSGSGSSFPASQGKATSFSQKSIDNVQQEIAFIPEGAANTYVVDVLTNTTQKLAGPTNKDSTSQYFAGPTALVQLASNGVVYFLPYEEGKNSANAAAKWSKVKSLLSFAPTKSTTRDIILDMDLVKRSGAPGTCQVGSLYTICRVLSTGLVLSGIFCLL</sequence>
<evidence type="ECO:0008006" key="4">
    <source>
        <dbReference type="Google" id="ProtNLM"/>
    </source>
</evidence>
<evidence type="ECO:0000256" key="1">
    <source>
        <dbReference type="SAM" id="SignalP"/>
    </source>
</evidence>
<proteinExistence type="predicted"/>
<reference evidence="2 3" key="1">
    <citation type="journal article" date="2016" name="Mol. Biol. Evol.">
        <title>Comparative Genomics of Early-Diverging Mushroom-Forming Fungi Provides Insights into the Origins of Lignocellulose Decay Capabilities.</title>
        <authorList>
            <person name="Nagy L.G."/>
            <person name="Riley R."/>
            <person name="Tritt A."/>
            <person name="Adam C."/>
            <person name="Daum C."/>
            <person name="Floudas D."/>
            <person name="Sun H."/>
            <person name="Yadav J.S."/>
            <person name="Pangilinan J."/>
            <person name="Larsson K.H."/>
            <person name="Matsuura K."/>
            <person name="Barry K."/>
            <person name="Labutti K."/>
            <person name="Kuo R."/>
            <person name="Ohm R.A."/>
            <person name="Bhattacharya S.S."/>
            <person name="Shirouzu T."/>
            <person name="Yoshinaga Y."/>
            <person name="Martin F.M."/>
            <person name="Grigoriev I.V."/>
            <person name="Hibbett D.S."/>
        </authorList>
    </citation>
    <scope>NUCLEOTIDE SEQUENCE [LARGE SCALE GENOMIC DNA]</scope>
    <source>
        <strain evidence="2 3">CBS 109695</strain>
    </source>
</reference>
<protein>
    <recommendedName>
        <fullName evidence="4">Galactose oxidase</fullName>
    </recommendedName>
</protein>
<evidence type="ECO:0000313" key="3">
    <source>
        <dbReference type="Proteomes" id="UP000076532"/>
    </source>
</evidence>
<dbReference type="SUPFAM" id="SSF50965">
    <property type="entry name" value="Galactose oxidase, central domain"/>
    <property type="match status" value="1"/>
</dbReference>
<feature type="signal peptide" evidence="1">
    <location>
        <begin position="1"/>
        <end position="21"/>
    </location>
</feature>
<organism evidence="2 3">
    <name type="scientific">Athelia psychrophila</name>
    <dbReference type="NCBI Taxonomy" id="1759441"/>
    <lineage>
        <taxon>Eukaryota</taxon>
        <taxon>Fungi</taxon>
        <taxon>Dikarya</taxon>
        <taxon>Basidiomycota</taxon>
        <taxon>Agaricomycotina</taxon>
        <taxon>Agaricomycetes</taxon>
        <taxon>Agaricomycetidae</taxon>
        <taxon>Atheliales</taxon>
        <taxon>Atheliaceae</taxon>
        <taxon>Athelia</taxon>
    </lineage>
</organism>
<name>A0A166BQI2_9AGAM</name>
<evidence type="ECO:0000313" key="2">
    <source>
        <dbReference type="EMBL" id="KZP12883.1"/>
    </source>
</evidence>
<dbReference type="Proteomes" id="UP000076532">
    <property type="component" value="Unassembled WGS sequence"/>
</dbReference>
<keyword evidence="3" id="KW-1185">Reference proteome</keyword>
<accession>A0A166BQI2</accession>
<gene>
    <name evidence="2" type="ORF">FIBSPDRAFT_1049800</name>
</gene>
<dbReference type="AlphaFoldDB" id="A0A166BQI2"/>
<dbReference type="OrthoDB" id="3356102at2759"/>
<dbReference type="EMBL" id="KV417641">
    <property type="protein sequence ID" value="KZP12883.1"/>
    <property type="molecule type" value="Genomic_DNA"/>
</dbReference>
<feature type="chain" id="PRO_5007871322" description="Galactose oxidase" evidence="1">
    <location>
        <begin position="22"/>
        <end position="374"/>
    </location>
</feature>